<evidence type="ECO:0000256" key="4">
    <source>
        <dbReference type="ARBA" id="ARBA00023163"/>
    </source>
</evidence>
<sequence length="478" mass="53128">MLGCIRKGVECVFDQQRSRQRRDAASRVDSEAAVANPLLDTVAITTSATSISSDLMSGLEIEGLDYDAENEDSLGLTDQTESVKPDALPHSSLSQVSLSKEPNLAHDFVLNGFSHGNSFPPATMAAIASPTADDSFMTLFNTPNNNSINSIDVDEYSYYYGGKELQLPIFSPILPTSPMAATSTRTSPSSDVAISRHFTKNSRKTGIHQAYAAMVIDMIYAYPRMMTRRETLPPFMHACSPVVDHGDEQNRLHNHLTNCMGIAQLFVVRSDDTHSFIWTMIRAELRGFRNRLYSFDKYDALSALQASLLYVVIRAADNGPQEAKGDFEMLLIYEEVCTRAVELANSSCHGETKSQDIGWKDWIYMESTRRVACVWYILGLVFHMRTGNFCFISEHFRELFLPCTKAEWEAKTESQWRKEHDAAASAKGASSATGLHRLGDLIDAYPRTQGTRASDKLDVWNAGIDHLGMTLNLAVGML</sequence>
<dbReference type="AlphaFoldDB" id="A0A7D8Z4H3"/>
<keyword evidence="3" id="KW-0805">Transcription regulation</keyword>
<evidence type="ECO:0000259" key="6">
    <source>
        <dbReference type="Pfam" id="PF04082"/>
    </source>
</evidence>
<dbReference type="PANTHER" id="PTHR47660:SF3">
    <property type="entry name" value="FINGER DOMAIN PROTEIN, PUTATIVE (AFU_ORTHOLOGUE AFUA_4G03310)-RELATED"/>
    <property type="match status" value="1"/>
</dbReference>
<evidence type="ECO:0000256" key="1">
    <source>
        <dbReference type="ARBA" id="ARBA00022723"/>
    </source>
</evidence>
<dbReference type="GO" id="GO:0006351">
    <property type="term" value="P:DNA-templated transcription"/>
    <property type="evidence" value="ECO:0007669"/>
    <property type="project" value="InterPro"/>
</dbReference>
<keyword evidence="1" id="KW-0479">Metal-binding</keyword>
<dbReference type="Proteomes" id="UP000481288">
    <property type="component" value="Unassembled WGS sequence"/>
</dbReference>
<protein>
    <recommendedName>
        <fullName evidence="6">Xylanolytic transcriptional activator regulatory domain-containing protein</fullName>
    </recommendedName>
</protein>
<evidence type="ECO:0000256" key="3">
    <source>
        <dbReference type="ARBA" id="ARBA00023015"/>
    </source>
</evidence>
<evidence type="ECO:0000313" key="8">
    <source>
        <dbReference type="Proteomes" id="UP000481288"/>
    </source>
</evidence>
<name>A0A7D8Z4H3_9HELO</name>
<keyword evidence="4" id="KW-0804">Transcription</keyword>
<reference evidence="7 8" key="1">
    <citation type="submission" date="2018-05" db="EMBL/GenBank/DDBJ databases">
        <title>Whole genome sequencing for identification of molecular markers to develop diagnostic detection tools for the regulated plant pathogen Lachnellula willkommii.</title>
        <authorList>
            <person name="Giroux E."/>
            <person name="Bilodeau G."/>
        </authorList>
    </citation>
    <scope>NUCLEOTIDE SEQUENCE [LARGE SCALE GENOMIC DNA]</scope>
    <source>
        <strain evidence="7 8">CBS 625.97</strain>
    </source>
</reference>
<gene>
    <name evidence="7" type="ORF">LCER1_G000781</name>
</gene>
<feature type="domain" description="Xylanolytic transcriptional activator regulatory" evidence="6">
    <location>
        <begin position="336"/>
        <end position="438"/>
    </location>
</feature>
<keyword evidence="8" id="KW-1185">Reference proteome</keyword>
<dbReference type="Pfam" id="PF04082">
    <property type="entry name" value="Fungal_trans"/>
    <property type="match status" value="1"/>
</dbReference>
<evidence type="ECO:0000313" key="7">
    <source>
        <dbReference type="EMBL" id="TVY58918.1"/>
    </source>
</evidence>
<evidence type="ECO:0000256" key="5">
    <source>
        <dbReference type="ARBA" id="ARBA00023242"/>
    </source>
</evidence>
<dbReference type="EMBL" id="QGMG01000020">
    <property type="protein sequence ID" value="TVY58918.1"/>
    <property type="molecule type" value="Genomic_DNA"/>
</dbReference>
<organism evidence="7 8">
    <name type="scientific">Lachnellula cervina</name>
    <dbReference type="NCBI Taxonomy" id="1316786"/>
    <lineage>
        <taxon>Eukaryota</taxon>
        <taxon>Fungi</taxon>
        <taxon>Dikarya</taxon>
        <taxon>Ascomycota</taxon>
        <taxon>Pezizomycotina</taxon>
        <taxon>Leotiomycetes</taxon>
        <taxon>Helotiales</taxon>
        <taxon>Lachnaceae</taxon>
        <taxon>Lachnellula</taxon>
    </lineage>
</organism>
<dbReference type="PANTHER" id="PTHR47660">
    <property type="entry name" value="TRANSCRIPTION FACTOR WITH C2H2 AND ZN(2)-CYS(6) DNA BINDING DOMAIN (EUROFUNG)-RELATED-RELATED"/>
    <property type="match status" value="1"/>
</dbReference>
<comment type="caution">
    <text evidence="7">The sequence shown here is derived from an EMBL/GenBank/DDBJ whole genome shotgun (WGS) entry which is preliminary data.</text>
</comment>
<keyword evidence="2" id="KW-0862">Zinc</keyword>
<proteinExistence type="predicted"/>
<dbReference type="OrthoDB" id="2441642at2759"/>
<dbReference type="GO" id="GO:0008270">
    <property type="term" value="F:zinc ion binding"/>
    <property type="evidence" value="ECO:0007669"/>
    <property type="project" value="InterPro"/>
</dbReference>
<keyword evidence="5" id="KW-0539">Nucleus</keyword>
<dbReference type="GO" id="GO:0003677">
    <property type="term" value="F:DNA binding"/>
    <property type="evidence" value="ECO:0007669"/>
    <property type="project" value="InterPro"/>
</dbReference>
<dbReference type="InterPro" id="IPR007219">
    <property type="entry name" value="XnlR_reg_dom"/>
</dbReference>
<accession>A0A7D8Z4H3</accession>
<evidence type="ECO:0000256" key="2">
    <source>
        <dbReference type="ARBA" id="ARBA00022833"/>
    </source>
</evidence>